<feature type="domain" description="GmrSD restriction endonucleases C-terminal" evidence="2">
    <location>
        <begin position="428"/>
        <end position="548"/>
    </location>
</feature>
<dbReference type="InterPro" id="IPR011089">
    <property type="entry name" value="GmrSD_C"/>
</dbReference>
<dbReference type="eggNOG" id="COG1479">
    <property type="taxonomic scope" value="Bacteria"/>
</dbReference>
<dbReference type="RefSeq" id="WP_011550730.1">
    <property type="nucleotide sequence ID" value="NC_008095.1"/>
</dbReference>
<organism evidence="3 4">
    <name type="scientific">Myxococcus xanthus (strain DK1622)</name>
    <dbReference type="NCBI Taxonomy" id="246197"/>
    <lineage>
        <taxon>Bacteria</taxon>
        <taxon>Pseudomonadati</taxon>
        <taxon>Myxococcota</taxon>
        <taxon>Myxococcia</taxon>
        <taxon>Myxococcales</taxon>
        <taxon>Cystobacterineae</taxon>
        <taxon>Myxococcaceae</taxon>
        <taxon>Myxococcus</taxon>
    </lineage>
</organism>
<dbReference type="AlphaFoldDB" id="Q1DEQ6"/>
<dbReference type="PANTHER" id="PTHR35149:SF2">
    <property type="entry name" value="DUF262 DOMAIN-CONTAINING PROTEIN"/>
    <property type="match status" value="1"/>
</dbReference>
<dbReference type="InterPro" id="IPR004919">
    <property type="entry name" value="GmrSD_N"/>
</dbReference>
<dbReference type="EMBL" id="CP000113">
    <property type="protein sequence ID" value="ABF90819.1"/>
    <property type="molecule type" value="Genomic_DNA"/>
</dbReference>
<protein>
    <recommendedName>
        <fullName evidence="5">DUF262 domain-containing protein</fullName>
    </recommendedName>
</protein>
<accession>Q1DEQ6</accession>
<evidence type="ECO:0000259" key="2">
    <source>
        <dbReference type="Pfam" id="PF07510"/>
    </source>
</evidence>
<evidence type="ECO:0000313" key="4">
    <source>
        <dbReference type="Proteomes" id="UP000002402"/>
    </source>
</evidence>
<feature type="domain" description="GmrSD restriction endonucleases N-terminal" evidence="1">
    <location>
        <begin position="12"/>
        <end position="231"/>
    </location>
</feature>
<dbReference type="KEGG" id="mxa:MXAN_0599"/>
<evidence type="ECO:0008006" key="5">
    <source>
        <dbReference type="Google" id="ProtNLM"/>
    </source>
</evidence>
<dbReference type="Pfam" id="PF07510">
    <property type="entry name" value="GmrSD_C"/>
    <property type="match status" value="1"/>
</dbReference>
<dbReference type="GeneID" id="41358077"/>
<gene>
    <name evidence="3" type="ordered locus">MXAN_0599</name>
</gene>
<evidence type="ECO:0000259" key="1">
    <source>
        <dbReference type="Pfam" id="PF03235"/>
    </source>
</evidence>
<dbReference type="Proteomes" id="UP000002402">
    <property type="component" value="Chromosome"/>
</dbReference>
<dbReference type="PANTHER" id="PTHR35149">
    <property type="entry name" value="SLL5132 PROTEIN"/>
    <property type="match status" value="1"/>
</dbReference>
<keyword evidence="4" id="KW-1185">Reference proteome</keyword>
<reference evidence="3 4" key="1">
    <citation type="journal article" date="2006" name="Proc. Natl. Acad. Sci. U.S.A.">
        <title>Evolution of sensory complexity recorded in a myxobacterial genome.</title>
        <authorList>
            <person name="Goldman B.S."/>
            <person name="Nierman W.C."/>
            <person name="Kaiser D."/>
            <person name="Slater S.C."/>
            <person name="Durkin A.S."/>
            <person name="Eisen J.A."/>
            <person name="Ronning C.M."/>
            <person name="Barbazuk W.B."/>
            <person name="Blanchard M."/>
            <person name="Field C."/>
            <person name="Halling C."/>
            <person name="Hinkle G."/>
            <person name="Iartchuk O."/>
            <person name="Kim H.S."/>
            <person name="Mackenzie C."/>
            <person name="Madupu R."/>
            <person name="Miller N."/>
            <person name="Shvartsbeyn A."/>
            <person name="Sullivan S.A."/>
            <person name="Vaudin M."/>
            <person name="Wiegand R."/>
            <person name="Kaplan H.B."/>
        </authorList>
    </citation>
    <scope>NUCLEOTIDE SEQUENCE [LARGE SCALE GENOMIC DNA]</scope>
    <source>
        <strain evidence="4">DK1622</strain>
    </source>
</reference>
<sequence length="560" mass="63968">MDIKGEQRPIQKVFCDDFVLRVPHYQRPYAWKLENAQELLSDLLAFMGGGSTKVDELPPYFLGSIVLVKDDAWPEAEVIDGQQRLTTLTILLAALRASTGAAFGSDLTKYLYQPGSLVEGTPDQYRLRLRDRDAEFFREFVQAVDGPAKLKALTREIPDAQQRIRENALLFLRELDALPVERRQRLASYLVRRCYLVVVSTPDADSAYRIFSVLNDRGLDLSHADILKADIVGKIDGEALQKAYATKWEEVEEEIGRDAFKDLFGHLRMIHRRAKLEGTVLAEFRKYVVDKAPEPRKLVDDVIVAGAWAYDQIRRCSWDGQSDDATQAKIEELLEWLNRLDNEDWVPPAIRVMQLSADATKVLRHLEALERLAAFLLIKRSNVNERIHRYANVLEAIENGTAIDAGGPLLLSTDEEKQLVDALDGEVYLEQKVRVYVLLRLDRALGDKGAKYDVDTITVEHVLPQNPRDKSEWLTNFPRPEDRAWTHRIGNLLLLPRRKNSEASNWDFGEKKKRYFTSKKGVSTFALTSQVLKESAWTPDVVARRQTEAIDTLKKVWSLK</sequence>
<name>Q1DEQ6_MYXXD</name>
<dbReference type="HOGENOM" id="CLU_011736_6_0_7"/>
<evidence type="ECO:0000313" key="3">
    <source>
        <dbReference type="EMBL" id="ABF90819.1"/>
    </source>
</evidence>
<dbReference type="OrthoDB" id="9798761at2"/>
<dbReference type="EnsemblBacteria" id="ABF90819">
    <property type="protein sequence ID" value="ABF90819"/>
    <property type="gene ID" value="MXAN_0599"/>
</dbReference>
<dbReference type="Pfam" id="PF03235">
    <property type="entry name" value="GmrSD_N"/>
    <property type="match status" value="1"/>
</dbReference>
<proteinExistence type="predicted"/>